<dbReference type="PANTHER" id="PTHR32094:SF5">
    <property type="entry name" value="FANCONI ANEMIA GROUP E PROTEIN"/>
    <property type="match status" value="1"/>
</dbReference>
<dbReference type="RefSeq" id="XP_041437960.1">
    <property type="nucleotide sequence ID" value="XM_041582026.1"/>
</dbReference>
<dbReference type="AlphaFoldDB" id="A0A8J1M8D1"/>
<evidence type="ECO:0000313" key="4">
    <source>
        <dbReference type="RefSeq" id="XP_041437960.1"/>
    </source>
</evidence>
<protein>
    <submittedName>
        <fullName evidence="3 4">Fanconi anemia group E protein isoform X1</fullName>
    </submittedName>
</protein>
<dbReference type="RefSeq" id="XP_041437959.1">
    <property type="nucleotide sequence ID" value="XM_041582025.1"/>
</dbReference>
<evidence type="ECO:0000313" key="6">
    <source>
        <dbReference type="RefSeq" id="XP_041437962.1"/>
    </source>
</evidence>
<dbReference type="KEGG" id="xla:108708145"/>
<feature type="domain" description="Fanconi Anaemia group E protein C-terminal" evidence="1">
    <location>
        <begin position="432"/>
        <end position="499"/>
    </location>
</feature>
<dbReference type="Proteomes" id="UP000186698">
    <property type="component" value="Chromosome 2L"/>
</dbReference>
<dbReference type="PANTHER" id="PTHR32094">
    <property type="entry name" value="FANCONI ANEMIA GROUP E PROTEIN"/>
    <property type="match status" value="1"/>
</dbReference>
<dbReference type="RefSeq" id="XP_041437962.1">
    <property type="nucleotide sequence ID" value="XM_041582028.1"/>
</dbReference>
<name>A0A8J1M8D1_XENLA</name>
<gene>
    <name evidence="3 4 5 6" type="primary">LOC108708145</name>
</gene>
<organism evidence="2 6">
    <name type="scientific">Xenopus laevis</name>
    <name type="common">African clawed frog</name>
    <dbReference type="NCBI Taxonomy" id="8355"/>
    <lineage>
        <taxon>Eukaryota</taxon>
        <taxon>Metazoa</taxon>
        <taxon>Chordata</taxon>
        <taxon>Craniata</taxon>
        <taxon>Vertebrata</taxon>
        <taxon>Euteleostomi</taxon>
        <taxon>Amphibia</taxon>
        <taxon>Batrachia</taxon>
        <taxon>Anura</taxon>
        <taxon>Pipoidea</taxon>
        <taxon>Pipidae</taxon>
        <taxon>Xenopodinae</taxon>
        <taxon>Xenopus</taxon>
        <taxon>Xenopus</taxon>
    </lineage>
</organism>
<feature type="domain" description="Fanconi Anaemia group E protein C-terminal" evidence="1">
    <location>
        <begin position="219"/>
        <end position="409"/>
    </location>
</feature>
<evidence type="ECO:0000259" key="1">
    <source>
        <dbReference type="Pfam" id="PF11510"/>
    </source>
</evidence>
<dbReference type="GeneID" id="108708145"/>
<dbReference type="CTD" id="108708145"/>
<keyword evidence="2" id="KW-1185">Reference proteome</keyword>
<proteinExistence type="predicted"/>
<reference evidence="3 4" key="1">
    <citation type="submission" date="2025-04" db="UniProtKB">
        <authorList>
            <consortium name="RefSeq"/>
        </authorList>
    </citation>
    <scope>IDENTIFICATION</scope>
    <source>
        <strain evidence="3 4">J_2021</strain>
        <tissue evidence="3 4">Erythrocytes</tissue>
    </source>
</reference>
<dbReference type="GO" id="GO:0036297">
    <property type="term" value="P:interstrand cross-link repair"/>
    <property type="evidence" value="ECO:0007669"/>
    <property type="project" value="InterPro"/>
</dbReference>
<evidence type="ECO:0000313" key="3">
    <source>
        <dbReference type="RefSeq" id="XP_041437959.1"/>
    </source>
</evidence>
<dbReference type="InterPro" id="IPR021025">
    <property type="entry name" value="Fanconi_anaemia_gr_E_prot_C"/>
</dbReference>
<dbReference type="OrthoDB" id="2449818at2759"/>
<dbReference type="Pfam" id="PF11510">
    <property type="entry name" value="FA_FANCE"/>
    <property type="match status" value="2"/>
</dbReference>
<sequence length="504" mass="57101">MECTPASNWEEDFQRFLRVLDSGPLESITALSGLQSFQGPFFWKKIMEMLCTEKPSSEESDGKLTLKPALLLLPVNLQRNIFRFLNLSISLVPHNCVRLLVKTVNAKKGYVDAWLLTLSRMLLAETKIQKSPSSQLIMKPLQSLCHFGNERPKLGWLKQDARTTKRTWTEDLDESPLKRKEEGPYINKLCLEIPIMENETPSTACNKQKVKTSVKAERTLQVPETIKLHITRLRELFHVEGESLQSWDDTFHVDLKELCQSCNPEQLQCILSSLGVEQLSSQSLLQFCCQLHSMSPDLSFSQSLVLANLLFRKKVLSLTLSASRPLLAALSMFCMKYARSACNILIEPLLQAETGSLQIDFVCRMMTECLQLEQLSLCFGPILKVPLCEGSLSVLYILLEKQVLCFPLHKKLNANNHVKKECIYCCAVISCSEFELLLISLCQSADNLSKSVLFSKLLMAIMRKNQSLILPSHLVLLSNAIHCNQTFLKKSLQGAFKRLQQNIT</sequence>
<dbReference type="InterPro" id="IPR039685">
    <property type="entry name" value="FANCE"/>
</dbReference>
<evidence type="ECO:0000313" key="5">
    <source>
        <dbReference type="RefSeq" id="XP_041437961.1"/>
    </source>
</evidence>
<evidence type="ECO:0000313" key="2">
    <source>
        <dbReference type="Proteomes" id="UP000186698"/>
    </source>
</evidence>
<dbReference type="GO" id="GO:0043240">
    <property type="term" value="C:Fanconi anaemia nuclear complex"/>
    <property type="evidence" value="ECO:0000318"/>
    <property type="project" value="GO_Central"/>
</dbReference>
<dbReference type="Gene3D" id="1.25.40.480">
    <property type="match status" value="1"/>
</dbReference>
<dbReference type="RefSeq" id="XP_041437961.1">
    <property type="nucleotide sequence ID" value="XM_041582027.1"/>
</dbReference>
<accession>A0A8J1M8D1</accession>